<dbReference type="Gene3D" id="3.20.20.70">
    <property type="entry name" value="Aldolase class I"/>
    <property type="match status" value="1"/>
</dbReference>
<dbReference type="STRING" id="2880.D7FYP8"/>
<dbReference type="PANTHER" id="PTHR43819">
    <property type="entry name" value="ARCHAEAL-TYPE GLUTAMATE SYNTHASE [NADPH]"/>
    <property type="match status" value="1"/>
</dbReference>
<dbReference type="CDD" id="cd02808">
    <property type="entry name" value="GltS_FMN"/>
    <property type="match status" value="1"/>
</dbReference>
<dbReference type="AlphaFoldDB" id="D7FYP8"/>
<proteinExistence type="inferred from homology"/>
<dbReference type="GO" id="GO:0006537">
    <property type="term" value="P:glutamate biosynthetic process"/>
    <property type="evidence" value="ECO:0007669"/>
    <property type="project" value="InterPro"/>
</dbReference>
<protein>
    <submittedName>
        <fullName evidence="3">Glutamate synthase, N-terminal</fullName>
    </submittedName>
</protein>
<dbReference type="GO" id="GO:0015930">
    <property type="term" value="F:glutamate synthase activity"/>
    <property type="evidence" value="ECO:0007669"/>
    <property type="project" value="InterPro"/>
</dbReference>
<dbReference type="Pfam" id="PF01645">
    <property type="entry name" value="Glu_synthase"/>
    <property type="match status" value="1"/>
</dbReference>
<dbReference type="Proteomes" id="UP000002630">
    <property type="component" value="Unassembled WGS sequence"/>
</dbReference>
<dbReference type="OrthoDB" id="2127336at2759"/>
<organism evidence="3 4">
    <name type="scientific">Ectocarpus siliculosus</name>
    <name type="common">Brown alga</name>
    <name type="synonym">Conferva siliculosa</name>
    <dbReference type="NCBI Taxonomy" id="2880"/>
    <lineage>
        <taxon>Eukaryota</taxon>
        <taxon>Sar</taxon>
        <taxon>Stramenopiles</taxon>
        <taxon>Ochrophyta</taxon>
        <taxon>PX clade</taxon>
        <taxon>Phaeophyceae</taxon>
        <taxon>Ectocarpales</taxon>
        <taxon>Ectocarpaceae</taxon>
        <taxon>Ectocarpus</taxon>
    </lineage>
</organism>
<dbReference type="SUPFAM" id="SSF51395">
    <property type="entry name" value="FMN-linked oxidoreductases"/>
    <property type="match status" value="1"/>
</dbReference>
<evidence type="ECO:0000313" key="3">
    <source>
        <dbReference type="EMBL" id="CBJ32598.1"/>
    </source>
</evidence>
<keyword evidence="4" id="KW-1185">Reference proteome</keyword>
<dbReference type="eggNOG" id="ENOG502SUMN">
    <property type="taxonomic scope" value="Eukaryota"/>
</dbReference>
<feature type="domain" description="Glutamate synthase" evidence="2">
    <location>
        <begin position="182"/>
        <end position="337"/>
    </location>
</feature>
<dbReference type="InterPro" id="IPR002932">
    <property type="entry name" value="Glu_synthdom"/>
</dbReference>
<dbReference type="InterPro" id="IPR013785">
    <property type="entry name" value="Aldolase_TIM"/>
</dbReference>
<evidence type="ECO:0000313" key="4">
    <source>
        <dbReference type="Proteomes" id="UP000002630"/>
    </source>
</evidence>
<dbReference type="PANTHER" id="PTHR43819:SF1">
    <property type="entry name" value="ARCHAEAL-TYPE GLUTAMATE SYNTHASE [NADPH]"/>
    <property type="match status" value="1"/>
</dbReference>
<accession>D7FYP8</accession>
<evidence type="ECO:0000256" key="1">
    <source>
        <dbReference type="ARBA" id="ARBA00009716"/>
    </source>
</evidence>
<gene>
    <name evidence="3" type="ORF">Esi_0349_0025</name>
</gene>
<reference evidence="3 4" key="1">
    <citation type="journal article" date="2010" name="Nature">
        <title>The Ectocarpus genome and the independent evolution of multicellularity in brown algae.</title>
        <authorList>
            <person name="Cock J.M."/>
            <person name="Sterck L."/>
            <person name="Rouze P."/>
            <person name="Scornet D."/>
            <person name="Allen A.E."/>
            <person name="Amoutzias G."/>
            <person name="Anthouard V."/>
            <person name="Artiguenave F."/>
            <person name="Aury J.M."/>
            <person name="Badger J.H."/>
            <person name="Beszteri B."/>
            <person name="Billiau K."/>
            <person name="Bonnet E."/>
            <person name="Bothwell J.H."/>
            <person name="Bowler C."/>
            <person name="Boyen C."/>
            <person name="Brownlee C."/>
            <person name="Carrano C.J."/>
            <person name="Charrier B."/>
            <person name="Cho G.Y."/>
            <person name="Coelho S.M."/>
            <person name="Collen J."/>
            <person name="Corre E."/>
            <person name="Da Silva C."/>
            <person name="Delage L."/>
            <person name="Delaroque N."/>
            <person name="Dittami S.M."/>
            <person name="Doulbeau S."/>
            <person name="Elias M."/>
            <person name="Farnham G."/>
            <person name="Gachon C.M."/>
            <person name="Gschloessl B."/>
            <person name="Heesch S."/>
            <person name="Jabbari K."/>
            <person name="Jubin C."/>
            <person name="Kawai H."/>
            <person name="Kimura K."/>
            <person name="Kloareg B."/>
            <person name="Kupper F.C."/>
            <person name="Lang D."/>
            <person name="Le Bail A."/>
            <person name="Leblanc C."/>
            <person name="Lerouge P."/>
            <person name="Lohr M."/>
            <person name="Lopez P.J."/>
            <person name="Martens C."/>
            <person name="Maumus F."/>
            <person name="Michel G."/>
            <person name="Miranda-Saavedra D."/>
            <person name="Morales J."/>
            <person name="Moreau H."/>
            <person name="Motomura T."/>
            <person name="Nagasato C."/>
            <person name="Napoli C.A."/>
            <person name="Nelson D.R."/>
            <person name="Nyvall-Collen P."/>
            <person name="Peters A.F."/>
            <person name="Pommier C."/>
            <person name="Potin P."/>
            <person name="Poulain J."/>
            <person name="Quesneville H."/>
            <person name="Read B."/>
            <person name="Rensing S.A."/>
            <person name="Ritter A."/>
            <person name="Rousvoal S."/>
            <person name="Samanta M."/>
            <person name="Samson G."/>
            <person name="Schroeder D.C."/>
            <person name="Segurens B."/>
            <person name="Strittmatter M."/>
            <person name="Tonon T."/>
            <person name="Tregear J.W."/>
            <person name="Valentin K."/>
            <person name="von Dassow P."/>
            <person name="Yamagishi T."/>
            <person name="Van de Peer Y."/>
            <person name="Wincker P."/>
        </authorList>
    </citation>
    <scope>NUCLEOTIDE SEQUENCE [LARGE SCALE GENOMIC DNA]</scope>
    <source>
        <strain evidence="4">Ec32 / CCAP1310/4</strain>
    </source>
</reference>
<sequence length="337" mass="36166">MPSSGSESKGPSRARLLSEGTPEWIEQWSPEVFRKVGYGMAAGVVATGALGGPLTGLVAAVPVAGYWWLGLRDLKQESSTLKRNFPVLANIRFLLESIRPEIRQYFIESDSESVPFSRAHRSVVYARAKGSSDTLPFGTRRDLYKEGYEWICHSMYPAKPSNVELRATVGGPLVTQKYSAALLNVSAMSYGALSDNAILALSSAAKAGSFYHNTGEGGISRFHLEGGGSLVWNVGTGYFGCRGEDGKFDPEKFRENSTRPNVKMIEIKLSQGAKPGHGGILPGAKVTPLIAEARGVKVGQDCNSPPLHSAFGGPRGLVDFVDQMRELSGGKPVGVKM</sequence>
<dbReference type="InParanoid" id="D7FYP8"/>
<dbReference type="EMBL" id="FN649760">
    <property type="protein sequence ID" value="CBJ32598.1"/>
    <property type="molecule type" value="Genomic_DNA"/>
</dbReference>
<comment type="similarity">
    <text evidence="1">Belongs to the glutamate synthase family.</text>
</comment>
<evidence type="ECO:0000259" key="2">
    <source>
        <dbReference type="Pfam" id="PF01645"/>
    </source>
</evidence>
<name>D7FYP8_ECTSI</name>